<dbReference type="KEGG" id="emv:HQR01_07325"/>
<name>A0A7D3XBI4_9SPHN</name>
<proteinExistence type="predicted"/>
<reference evidence="1 2" key="1">
    <citation type="submission" date="2020-05" db="EMBL/GenBank/DDBJ databases">
        <title>Erythrobacter mangrovi sp. nov., isolated from rhizosphere soil of mangrove plant (Kandelia candel).</title>
        <authorList>
            <person name="Ye Y.H."/>
        </authorList>
    </citation>
    <scope>NUCLEOTIDE SEQUENCE [LARGE SCALE GENOMIC DNA]</scope>
    <source>
        <strain evidence="1 2">EB310</strain>
    </source>
</reference>
<dbReference type="EMBL" id="CP053921">
    <property type="protein sequence ID" value="QKG71200.1"/>
    <property type="molecule type" value="Genomic_DNA"/>
</dbReference>
<dbReference type="AlphaFoldDB" id="A0A7D3XBI4"/>
<gene>
    <name evidence="1" type="ORF">HQR01_07325</name>
</gene>
<keyword evidence="2" id="KW-1185">Reference proteome</keyword>
<evidence type="ECO:0000313" key="2">
    <source>
        <dbReference type="Proteomes" id="UP000504693"/>
    </source>
</evidence>
<sequence length="268" mass="29581">MLTKHEMTLLPPVKGRWAHFALQALVLFGAAILLLMPAWAYGGGKIELIYDPANFSSPLDIHNQYFPLVPGTVLTYMGEGEDGCEWNVVTVTSDVRAVAGIDTRVVHDAAYEDEACDGYDAGELVEDTEDWFAQDDSGNVWYLGEYSQDCDGAGNCEPNDGSWEAGVNGAVAGIQMLAEPTPGTEYYQEYYEGFAEDQAKVLRTGAWISLYNSEVFDHDLHNCVVTKEWTALERGSIEEKFYCPDVGLVLVKEHHGKVLRVELVALAL</sequence>
<dbReference type="Proteomes" id="UP000504693">
    <property type="component" value="Chromosome"/>
</dbReference>
<accession>A0A7D3XBI4</accession>
<protein>
    <submittedName>
        <fullName evidence="1">Uncharacterized protein</fullName>
    </submittedName>
</protein>
<organism evidence="1 2">
    <name type="scientific">Erythrobacter mangrovi</name>
    <dbReference type="NCBI Taxonomy" id="2739433"/>
    <lineage>
        <taxon>Bacteria</taxon>
        <taxon>Pseudomonadati</taxon>
        <taxon>Pseudomonadota</taxon>
        <taxon>Alphaproteobacteria</taxon>
        <taxon>Sphingomonadales</taxon>
        <taxon>Erythrobacteraceae</taxon>
        <taxon>Erythrobacter/Porphyrobacter group</taxon>
        <taxon>Erythrobacter</taxon>
    </lineage>
</organism>
<evidence type="ECO:0000313" key="1">
    <source>
        <dbReference type="EMBL" id="QKG71200.1"/>
    </source>
</evidence>
<dbReference type="RefSeq" id="WP_173213916.1">
    <property type="nucleotide sequence ID" value="NZ_CP053921.1"/>
</dbReference>